<reference evidence="2 3" key="1">
    <citation type="journal article" date="2017" name="Nat. Ecol. Evol.">
        <title>Scallop genome provides insights into evolution of bilaterian karyotype and development.</title>
        <authorList>
            <person name="Wang S."/>
            <person name="Zhang J."/>
            <person name="Jiao W."/>
            <person name="Li J."/>
            <person name="Xun X."/>
            <person name="Sun Y."/>
            <person name="Guo X."/>
            <person name="Huan P."/>
            <person name="Dong B."/>
            <person name="Zhang L."/>
            <person name="Hu X."/>
            <person name="Sun X."/>
            <person name="Wang J."/>
            <person name="Zhao C."/>
            <person name="Wang Y."/>
            <person name="Wang D."/>
            <person name="Huang X."/>
            <person name="Wang R."/>
            <person name="Lv J."/>
            <person name="Li Y."/>
            <person name="Zhang Z."/>
            <person name="Liu B."/>
            <person name="Lu W."/>
            <person name="Hui Y."/>
            <person name="Liang J."/>
            <person name="Zhou Z."/>
            <person name="Hou R."/>
            <person name="Li X."/>
            <person name="Liu Y."/>
            <person name="Li H."/>
            <person name="Ning X."/>
            <person name="Lin Y."/>
            <person name="Zhao L."/>
            <person name="Xing Q."/>
            <person name="Dou J."/>
            <person name="Li Y."/>
            <person name="Mao J."/>
            <person name="Guo H."/>
            <person name="Dou H."/>
            <person name="Li T."/>
            <person name="Mu C."/>
            <person name="Jiang W."/>
            <person name="Fu Q."/>
            <person name="Fu X."/>
            <person name="Miao Y."/>
            <person name="Liu J."/>
            <person name="Yu Q."/>
            <person name="Li R."/>
            <person name="Liao H."/>
            <person name="Li X."/>
            <person name="Kong Y."/>
            <person name="Jiang Z."/>
            <person name="Chourrout D."/>
            <person name="Li R."/>
            <person name="Bao Z."/>
        </authorList>
    </citation>
    <scope>NUCLEOTIDE SEQUENCE [LARGE SCALE GENOMIC DNA]</scope>
    <source>
        <strain evidence="2 3">PY_sf001</strain>
    </source>
</reference>
<protein>
    <recommendedName>
        <fullName evidence="1">UspA domain-containing protein</fullName>
    </recommendedName>
</protein>
<dbReference type="Pfam" id="PF00582">
    <property type="entry name" value="Usp"/>
    <property type="match status" value="1"/>
</dbReference>
<dbReference type="InterPro" id="IPR006016">
    <property type="entry name" value="UspA"/>
</dbReference>
<dbReference type="PRINTS" id="PR01438">
    <property type="entry name" value="UNVRSLSTRESS"/>
</dbReference>
<comment type="caution">
    <text evidence="2">The sequence shown here is derived from an EMBL/GenBank/DDBJ whole genome shotgun (WGS) entry which is preliminary data.</text>
</comment>
<dbReference type="Proteomes" id="UP000242188">
    <property type="component" value="Unassembled WGS sequence"/>
</dbReference>
<dbReference type="OrthoDB" id="843225at2759"/>
<accession>A0A210PEZ0</accession>
<dbReference type="PANTHER" id="PTHR46989:SF3">
    <property type="entry name" value="USPA DOMAIN-CONTAINING PROTEIN"/>
    <property type="match status" value="1"/>
</dbReference>
<gene>
    <name evidence="2" type="ORF">KP79_PYT11350</name>
</gene>
<evidence type="ECO:0000259" key="1">
    <source>
        <dbReference type="Pfam" id="PF00582"/>
    </source>
</evidence>
<dbReference type="EMBL" id="NEDP02076743">
    <property type="protein sequence ID" value="OWF35049.1"/>
    <property type="molecule type" value="Genomic_DNA"/>
</dbReference>
<dbReference type="CDD" id="cd23659">
    <property type="entry name" value="USP_At3g01520-like"/>
    <property type="match status" value="1"/>
</dbReference>
<dbReference type="SUPFAM" id="SSF52402">
    <property type="entry name" value="Adenine nucleotide alpha hydrolases-like"/>
    <property type="match status" value="1"/>
</dbReference>
<dbReference type="AlphaFoldDB" id="A0A210PEZ0"/>
<proteinExistence type="predicted"/>
<organism evidence="2 3">
    <name type="scientific">Mizuhopecten yessoensis</name>
    <name type="common">Japanese scallop</name>
    <name type="synonym">Patinopecten yessoensis</name>
    <dbReference type="NCBI Taxonomy" id="6573"/>
    <lineage>
        <taxon>Eukaryota</taxon>
        <taxon>Metazoa</taxon>
        <taxon>Spiralia</taxon>
        <taxon>Lophotrochozoa</taxon>
        <taxon>Mollusca</taxon>
        <taxon>Bivalvia</taxon>
        <taxon>Autobranchia</taxon>
        <taxon>Pteriomorphia</taxon>
        <taxon>Pectinida</taxon>
        <taxon>Pectinoidea</taxon>
        <taxon>Pectinidae</taxon>
        <taxon>Mizuhopecten</taxon>
    </lineage>
</organism>
<dbReference type="InterPro" id="IPR006015">
    <property type="entry name" value="Universal_stress_UspA"/>
</dbReference>
<dbReference type="InterPro" id="IPR014729">
    <property type="entry name" value="Rossmann-like_a/b/a_fold"/>
</dbReference>
<dbReference type="STRING" id="6573.A0A210PEZ0"/>
<evidence type="ECO:0000313" key="2">
    <source>
        <dbReference type="EMBL" id="OWF35049.1"/>
    </source>
</evidence>
<name>A0A210PEZ0_MIZYE</name>
<dbReference type="PANTHER" id="PTHR46989">
    <property type="entry name" value="USP DOMAIN-CONTAINING PROTEIN"/>
    <property type="match status" value="1"/>
</dbReference>
<keyword evidence="3" id="KW-1185">Reference proteome</keyword>
<evidence type="ECO:0000313" key="3">
    <source>
        <dbReference type="Proteomes" id="UP000242188"/>
    </source>
</evidence>
<feature type="domain" description="UspA" evidence="1">
    <location>
        <begin position="11"/>
        <end position="159"/>
    </location>
</feature>
<dbReference type="Gene3D" id="3.40.50.620">
    <property type="entry name" value="HUPs"/>
    <property type="match status" value="1"/>
</dbReference>
<sequence length="159" mass="17542">MEQQAQATSGRIVVLAVDGSDPAKKSFDWYLDNVHKEGDNVFIVTVGELAGKIDLGFFPGKYSDDRIKEIVQQAKEESTRVETMLADYVDSLRAKRIHGEGRQLTEKNAGQAICDFAEKNGASLICMGTRGQGLVRRTMLGSVSDYIIHHSKCPCILVH</sequence>